<gene>
    <name evidence="2" type="ORF">QYM36_002287</name>
</gene>
<keyword evidence="1" id="KW-0732">Signal</keyword>
<name>A0AA88ILE7_ARTSF</name>
<proteinExistence type="predicted"/>
<evidence type="ECO:0000313" key="2">
    <source>
        <dbReference type="EMBL" id="KAK2723877.1"/>
    </source>
</evidence>
<evidence type="ECO:0000313" key="3">
    <source>
        <dbReference type="Proteomes" id="UP001187531"/>
    </source>
</evidence>
<sequence>MLRNIVLALAFAAVSTEDETPGLRFFIGRTTSTQFACSSTTIERVTSTVVTSCVTVTDPDCRRRRRGLEVKDIPEEQPAVEGNAAEPEDIKVEEKVSKIAGDKADVPDIEGSQELEEVRIIGLEDSCPGGRFIFNLPKPLNLLYVTTIHTLCTSLSSFTTFQTNTLTVECSPAFGVNYC</sequence>
<organism evidence="2 3">
    <name type="scientific">Artemia franciscana</name>
    <name type="common">Brine shrimp</name>
    <name type="synonym">Artemia sanfranciscana</name>
    <dbReference type="NCBI Taxonomy" id="6661"/>
    <lineage>
        <taxon>Eukaryota</taxon>
        <taxon>Metazoa</taxon>
        <taxon>Ecdysozoa</taxon>
        <taxon>Arthropoda</taxon>
        <taxon>Crustacea</taxon>
        <taxon>Branchiopoda</taxon>
        <taxon>Anostraca</taxon>
        <taxon>Artemiidae</taxon>
        <taxon>Artemia</taxon>
    </lineage>
</organism>
<keyword evidence="3" id="KW-1185">Reference proteome</keyword>
<comment type="caution">
    <text evidence="2">The sequence shown here is derived from an EMBL/GenBank/DDBJ whole genome shotgun (WGS) entry which is preliminary data.</text>
</comment>
<reference evidence="2" key="1">
    <citation type="submission" date="2023-07" db="EMBL/GenBank/DDBJ databases">
        <title>Chromosome-level genome assembly of Artemia franciscana.</title>
        <authorList>
            <person name="Jo E."/>
        </authorList>
    </citation>
    <scope>NUCLEOTIDE SEQUENCE</scope>
    <source>
        <tissue evidence="2">Whole body</tissue>
    </source>
</reference>
<dbReference type="EMBL" id="JAVRJZ010000004">
    <property type="protein sequence ID" value="KAK2723877.1"/>
    <property type="molecule type" value="Genomic_DNA"/>
</dbReference>
<accession>A0AA88ILE7</accession>
<feature type="chain" id="PRO_5041634105" evidence="1">
    <location>
        <begin position="17"/>
        <end position="179"/>
    </location>
</feature>
<dbReference type="Proteomes" id="UP001187531">
    <property type="component" value="Unassembled WGS sequence"/>
</dbReference>
<feature type="signal peptide" evidence="1">
    <location>
        <begin position="1"/>
        <end position="16"/>
    </location>
</feature>
<protein>
    <submittedName>
        <fullName evidence="2">Uncharacterized protein</fullName>
    </submittedName>
</protein>
<evidence type="ECO:0000256" key="1">
    <source>
        <dbReference type="SAM" id="SignalP"/>
    </source>
</evidence>
<dbReference type="AlphaFoldDB" id="A0AA88ILE7"/>